<gene>
    <name evidence="2" type="ORF">SAMN05216283_101692</name>
</gene>
<dbReference type="EMBL" id="FONW01000001">
    <property type="protein sequence ID" value="SFE65978.1"/>
    <property type="molecule type" value="Genomic_DNA"/>
</dbReference>
<dbReference type="AlphaFoldDB" id="A0A1I2CCM5"/>
<dbReference type="Gene3D" id="1.20.1530.20">
    <property type="match status" value="1"/>
</dbReference>
<feature type="transmembrane region" description="Helical" evidence="1">
    <location>
        <begin position="156"/>
        <end position="175"/>
    </location>
</feature>
<evidence type="ECO:0000256" key="1">
    <source>
        <dbReference type="SAM" id="Phobius"/>
    </source>
</evidence>
<keyword evidence="1" id="KW-1133">Transmembrane helix</keyword>
<reference evidence="2 3" key="1">
    <citation type="submission" date="2016-10" db="EMBL/GenBank/DDBJ databases">
        <authorList>
            <person name="de Groot N.N."/>
        </authorList>
    </citation>
    <scope>NUCLEOTIDE SEQUENCE [LARGE SCALE GENOMIC DNA]</scope>
    <source>
        <strain evidence="2 3">CGMCC 1.9156</strain>
    </source>
</reference>
<feature type="transmembrane region" description="Helical" evidence="1">
    <location>
        <begin position="320"/>
        <end position="340"/>
    </location>
</feature>
<dbReference type="PANTHER" id="PTHR18640:SF5">
    <property type="entry name" value="SODIUM_BILE ACID COTRANSPORTER 7"/>
    <property type="match status" value="1"/>
</dbReference>
<name>A0A1I2CCM5_9BACT</name>
<protein>
    <submittedName>
        <fullName evidence="2">Solute carrier family 10 (Sodium/bile acid cotransporter), member 7</fullName>
    </submittedName>
</protein>
<dbReference type="PANTHER" id="PTHR18640">
    <property type="entry name" value="SOLUTE CARRIER FAMILY 10 MEMBER 7"/>
    <property type="match status" value="1"/>
</dbReference>
<feature type="transmembrane region" description="Helical" evidence="1">
    <location>
        <begin position="125"/>
        <end position="149"/>
    </location>
</feature>
<feature type="transmembrane region" description="Helical" evidence="1">
    <location>
        <begin position="292"/>
        <end position="314"/>
    </location>
</feature>
<feature type="transmembrane region" description="Helical" evidence="1">
    <location>
        <begin position="252"/>
        <end position="272"/>
    </location>
</feature>
<dbReference type="Proteomes" id="UP000198964">
    <property type="component" value="Unassembled WGS sequence"/>
</dbReference>
<dbReference type="Pfam" id="PF13593">
    <property type="entry name" value="SBF_like"/>
    <property type="match status" value="1"/>
</dbReference>
<keyword evidence="1" id="KW-0812">Transmembrane</keyword>
<proteinExistence type="predicted"/>
<dbReference type="PIRSF" id="PIRSF026166">
    <property type="entry name" value="UCP026166"/>
    <property type="match status" value="1"/>
</dbReference>
<feature type="transmembrane region" description="Helical" evidence="1">
    <location>
        <begin position="64"/>
        <end position="82"/>
    </location>
</feature>
<feature type="transmembrane region" description="Helical" evidence="1">
    <location>
        <begin position="94"/>
        <end position="113"/>
    </location>
</feature>
<accession>A0A1I2CCM5</accession>
<keyword evidence="3" id="KW-1185">Reference proteome</keyword>
<evidence type="ECO:0000313" key="3">
    <source>
        <dbReference type="Proteomes" id="UP000198964"/>
    </source>
</evidence>
<feature type="transmembrane region" description="Helical" evidence="1">
    <location>
        <begin position="30"/>
        <end position="52"/>
    </location>
</feature>
<dbReference type="InterPro" id="IPR016833">
    <property type="entry name" value="Put_Na-Bile_cotransptr"/>
</dbReference>
<keyword evidence="1" id="KW-0472">Membrane</keyword>
<organism evidence="2 3">
    <name type="scientific">Sunxiuqinia elliptica</name>
    <dbReference type="NCBI Taxonomy" id="655355"/>
    <lineage>
        <taxon>Bacteria</taxon>
        <taxon>Pseudomonadati</taxon>
        <taxon>Bacteroidota</taxon>
        <taxon>Bacteroidia</taxon>
        <taxon>Marinilabiliales</taxon>
        <taxon>Prolixibacteraceae</taxon>
        <taxon>Sunxiuqinia</taxon>
    </lineage>
</organism>
<dbReference type="InterPro" id="IPR038770">
    <property type="entry name" value="Na+/solute_symporter_sf"/>
</dbReference>
<feature type="transmembrane region" description="Helical" evidence="1">
    <location>
        <begin position="195"/>
        <end position="214"/>
    </location>
</feature>
<evidence type="ECO:0000313" key="2">
    <source>
        <dbReference type="EMBL" id="SFE65978.1"/>
    </source>
</evidence>
<dbReference type="GO" id="GO:0005886">
    <property type="term" value="C:plasma membrane"/>
    <property type="evidence" value="ECO:0007669"/>
    <property type="project" value="TreeGrafter"/>
</dbReference>
<sequence>MLVFTEISPSLQDDKFSAMAKINVHALKRFLPDGFISGIIGMILLAYLVPGIGKEGSLVELKTLIRYGISLLFFFYGLRLSPEKLKNDLSNWRLHLLIQSITFLVFPLVVLAFRPLLAGTENELLWLAVFFLAALPSTVSSSVVMVSIAEGNIPSAIFNASISGVIGILITPLWMGIFMEKQQEAFAFAEVIQDLVAQILIPVCLGLILHRWWGQWAIRNKRYFSLFDKTVILTIVYRSFSDSFLNGVFTSIQLHELLILGASVIALFFFIFEGTKLVTRLMHFNREDRITVLFAGSKKSLVHGSVMAAVLFAGSPLGSLFLVPVMIYHAFQLFFISIVARRYSKELHA</sequence>